<reference evidence="4 5" key="1">
    <citation type="submission" date="2019-02" db="EMBL/GenBank/DDBJ databases">
        <title>Deep-cultivation of Planctomycetes and their phenomic and genomic characterization uncovers novel biology.</title>
        <authorList>
            <person name="Wiegand S."/>
            <person name="Jogler M."/>
            <person name="Boedeker C."/>
            <person name="Pinto D."/>
            <person name="Vollmers J."/>
            <person name="Rivas-Marin E."/>
            <person name="Kohn T."/>
            <person name="Peeters S.H."/>
            <person name="Heuer A."/>
            <person name="Rast P."/>
            <person name="Oberbeckmann S."/>
            <person name="Bunk B."/>
            <person name="Jeske O."/>
            <person name="Meyerdierks A."/>
            <person name="Storesund J.E."/>
            <person name="Kallscheuer N."/>
            <person name="Luecker S."/>
            <person name="Lage O.M."/>
            <person name="Pohl T."/>
            <person name="Merkel B.J."/>
            <person name="Hornburger P."/>
            <person name="Mueller R.-W."/>
            <person name="Bruemmer F."/>
            <person name="Labrenz M."/>
            <person name="Spormann A.M."/>
            <person name="Op den Camp H."/>
            <person name="Overmann J."/>
            <person name="Amann R."/>
            <person name="Jetten M.S.M."/>
            <person name="Mascher T."/>
            <person name="Medema M.H."/>
            <person name="Devos D.P."/>
            <person name="Kaster A.-K."/>
            <person name="Ovreas L."/>
            <person name="Rohde M."/>
            <person name="Galperin M.Y."/>
            <person name="Jogler C."/>
        </authorList>
    </citation>
    <scope>NUCLEOTIDE SEQUENCE [LARGE SCALE GENOMIC DNA]</scope>
    <source>
        <strain evidence="4 5">Pla85_3_4</strain>
    </source>
</reference>
<keyword evidence="2 4" id="KW-0012">Acyltransferase</keyword>
<dbReference type="SUPFAM" id="SSF55729">
    <property type="entry name" value="Acyl-CoA N-acyltransferases (Nat)"/>
    <property type="match status" value="1"/>
</dbReference>
<dbReference type="GO" id="GO:0016747">
    <property type="term" value="F:acyltransferase activity, transferring groups other than amino-acyl groups"/>
    <property type="evidence" value="ECO:0007669"/>
    <property type="project" value="InterPro"/>
</dbReference>
<dbReference type="KEGG" id="lcre:Pla8534_25760"/>
<evidence type="ECO:0000313" key="4">
    <source>
        <dbReference type="EMBL" id="QDU94769.1"/>
    </source>
</evidence>
<dbReference type="RefSeq" id="WP_145053462.1">
    <property type="nucleotide sequence ID" value="NZ_CP036433.1"/>
</dbReference>
<dbReference type="InterPro" id="IPR000182">
    <property type="entry name" value="GNAT_dom"/>
</dbReference>
<keyword evidence="5" id="KW-1185">Reference proteome</keyword>
<dbReference type="EC" id="2.3.1.-" evidence="4"/>
<dbReference type="AlphaFoldDB" id="A0A518DSF9"/>
<evidence type="ECO:0000259" key="3">
    <source>
        <dbReference type="PROSITE" id="PS51186"/>
    </source>
</evidence>
<evidence type="ECO:0000256" key="1">
    <source>
        <dbReference type="ARBA" id="ARBA00022679"/>
    </source>
</evidence>
<gene>
    <name evidence="4" type="primary">yafP_1</name>
    <name evidence="4" type="ORF">Pla8534_25760</name>
</gene>
<dbReference type="PANTHER" id="PTHR43877:SF1">
    <property type="entry name" value="ACETYLTRANSFERASE"/>
    <property type="match status" value="1"/>
</dbReference>
<evidence type="ECO:0000313" key="5">
    <source>
        <dbReference type="Proteomes" id="UP000317648"/>
    </source>
</evidence>
<proteinExistence type="predicted"/>
<dbReference type="Pfam" id="PF00583">
    <property type="entry name" value="Acetyltransf_1"/>
    <property type="match status" value="1"/>
</dbReference>
<dbReference type="PANTHER" id="PTHR43877">
    <property type="entry name" value="AMINOALKYLPHOSPHONATE N-ACETYLTRANSFERASE-RELATED-RELATED"/>
    <property type="match status" value="1"/>
</dbReference>
<dbReference type="Gene3D" id="3.40.630.30">
    <property type="match status" value="1"/>
</dbReference>
<dbReference type="InterPro" id="IPR016181">
    <property type="entry name" value="Acyl_CoA_acyltransferase"/>
</dbReference>
<accession>A0A518DSF9</accession>
<organism evidence="4 5">
    <name type="scientific">Lignipirellula cremea</name>
    <dbReference type="NCBI Taxonomy" id="2528010"/>
    <lineage>
        <taxon>Bacteria</taxon>
        <taxon>Pseudomonadati</taxon>
        <taxon>Planctomycetota</taxon>
        <taxon>Planctomycetia</taxon>
        <taxon>Pirellulales</taxon>
        <taxon>Pirellulaceae</taxon>
        <taxon>Lignipirellula</taxon>
    </lineage>
</organism>
<sequence length="156" mass="17694">MDPRKRYLKGDGPIASPIEIHPFQVDDAPALRSIYWEARRATFSWVEPTSLALEDFDRDTQGERIWVAVCNSQTVGFLSVWEAENFIHTLFVHPAHGRRGVGSALLRQCLPQIGRPAALKCSIHNHAALTFYDAHGWQRVEQAIGPDGPYYRLQLE</sequence>
<dbReference type="CDD" id="cd04301">
    <property type="entry name" value="NAT_SF"/>
    <property type="match status" value="1"/>
</dbReference>
<evidence type="ECO:0000256" key="2">
    <source>
        <dbReference type="ARBA" id="ARBA00023315"/>
    </source>
</evidence>
<protein>
    <submittedName>
        <fullName evidence="4">Putative N-acetyltransferase YafP</fullName>
        <ecNumber evidence="4">2.3.1.-</ecNumber>
    </submittedName>
</protein>
<name>A0A518DSF9_9BACT</name>
<dbReference type="Proteomes" id="UP000317648">
    <property type="component" value="Chromosome"/>
</dbReference>
<dbReference type="OrthoDB" id="9788755at2"/>
<feature type="domain" description="N-acetyltransferase" evidence="3">
    <location>
        <begin position="18"/>
        <end position="156"/>
    </location>
</feature>
<dbReference type="EMBL" id="CP036433">
    <property type="protein sequence ID" value="QDU94769.1"/>
    <property type="molecule type" value="Genomic_DNA"/>
</dbReference>
<dbReference type="PROSITE" id="PS51186">
    <property type="entry name" value="GNAT"/>
    <property type="match status" value="1"/>
</dbReference>
<dbReference type="InterPro" id="IPR050832">
    <property type="entry name" value="Bact_Acetyltransf"/>
</dbReference>
<keyword evidence="1 4" id="KW-0808">Transferase</keyword>